<evidence type="ECO:0000313" key="3">
    <source>
        <dbReference type="Proteomes" id="UP000828390"/>
    </source>
</evidence>
<protein>
    <submittedName>
        <fullName evidence="2">Uncharacterized protein</fullName>
    </submittedName>
</protein>
<evidence type="ECO:0000256" key="1">
    <source>
        <dbReference type="SAM" id="Phobius"/>
    </source>
</evidence>
<comment type="caution">
    <text evidence="2">The sequence shown here is derived from an EMBL/GenBank/DDBJ whole genome shotgun (WGS) entry which is preliminary data.</text>
</comment>
<dbReference type="AlphaFoldDB" id="A0A9D4HF48"/>
<dbReference type="Proteomes" id="UP000828390">
    <property type="component" value="Unassembled WGS sequence"/>
</dbReference>
<sequence length="108" mass="12147">MPGDASKPIHLSSLTVFCVRVKRPSLSAVQLVHNLLMSSLRCPWQFLFGPHEPQRNMSKSDKFASKHLKLPIFSSFLPFMVMSVPVVFILYFSVLTSIPYFTALAVSC</sequence>
<name>A0A9D4HF48_DREPO</name>
<keyword evidence="1" id="KW-0472">Membrane</keyword>
<dbReference type="EMBL" id="JAIWYP010000013">
    <property type="protein sequence ID" value="KAH3716792.1"/>
    <property type="molecule type" value="Genomic_DNA"/>
</dbReference>
<proteinExistence type="predicted"/>
<organism evidence="2 3">
    <name type="scientific">Dreissena polymorpha</name>
    <name type="common">Zebra mussel</name>
    <name type="synonym">Mytilus polymorpha</name>
    <dbReference type="NCBI Taxonomy" id="45954"/>
    <lineage>
        <taxon>Eukaryota</taxon>
        <taxon>Metazoa</taxon>
        <taxon>Spiralia</taxon>
        <taxon>Lophotrochozoa</taxon>
        <taxon>Mollusca</taxon>
        <taxon>Bivalvia</taxon>
        <taxon>Autobranchia</taxon>
        <taxon>Heteroconchia</taxon>
        <taxon>Euheterodonta</taxon>
        <taxon>Imparidentia</taxon>
        <taxon>Neoheterodontei</taxon>
        <taxon>Myida</taxon>
        <taxon>Dreissenoidea</taxon>
        <taxon>Dreissenidae</taxon>
        <taxon>Dreissena</taxon>
    </lineage>
</organism>
<evidence type="ECO:0000313" key="2">
    <source>
        <dbReference type="EMBL" id="KAH3716792.1"/>
    </source>
</evidence>
<accession>A0A9D4HF48</accession>
<reference evidence="2" key="1">
    <citation type="journal article" date="2019" name="bioRxiv">
        <title>The Genome of the Zebra Mussel, Dreissena polymorpha: A Resource for Invasive Species Research.</title>
        <authorList>
            <person name="McCartney M.A."/>
            <person name="Auch B."/>
            <person name="Kono T."/>
            <person name="Mallez S."/>
            <person name="Zhang Y."/>
            <person name="Obille A."/>
            <person name="Becker A."/>
            <person name="Abrahante J.E."/>
            <person name="Garbe J."/>
            <person name="Badalamenti J.P."/>
            <person name="Herman A."/>
            <person name="Mangelson H."/>
            <person name="Liachko I."/>
            <person name="Sullivan S."/>
            <person name="Sone E.D."/>
            <person name="Koren S."/>
            <person name="Silverstein K.A.T."/>
            <person name="Beckman K.B."/>
            <person name="Gohl D.M."/>
        </authorList>
    </citation>
    <scope>NUCLEOTIDE SEQUENCE</scope>
    <source>
        <strain evidence="2">Duluth1</strain>
        <tissue evidence="2">Whole animal</tissue>
    </source>
</reference>
<keyword evidence="1" id="KW-1133">Transmembrane helix</keyword>
<keyword evidence="1" id="KW-0812">Transmembrane</keyword>
<keyword evidence="3" id="KW-1185">Reference proteome</keyword>
<gene>
    <name evidence="2" type="ORF">DPMN_059521</name>
</gene>
<reference evidence="2" key="2">
    <citation type="submission" date="2020-11" db="EMBL/GenBank/DDBJ databases">
        <authorList>
            <person name="McCartney M.A."/>
            <person name="Auch B."/>
            <person name="Kono T."/>
            <person name="Mallez S."/>
            <person name="Becker A."/>
            <person name="Gohl D.M."/>
            <person name="Silverstein K.A.T."/>
            <person name="Koren S."/>
            <person name="Bechman K.B."/>
            <person name="Herman A."/>
            <person name="Abrahante J.E."/>
            <person name="Garbe J."/>
        </authorList>
    </citation>
    <scope>NUCLEOTIDE SEQUENCE</scope>
    <source>
        <strain evidence="2">Duluth1</strain>
        <tissue evidence="2">Whole animal</tissue>
    </source>
</reference>
<feature type="transmembrane region" description="Helical" evidence="1">
    <location>
        <begin position="72"/>
        <end position="94"/>
    </location>
</feature>